<dbReference type="Proteomes" id="UP000218323">
    <property type="component" value="Unassembled WGS sequence"/>
</dbReference>
<dbReference type="InterPro" id="IPR050190">
    <property type="entry name" value="UPF0213_domain"/>
</dbReference>
<dbReference type="Gene3D" id="3.40.1440.10">
    <property type="entry name" value="GIY-YIG endonuclease"/>
    <property type="match status" value="1"/>
</dbReference>
<evidence type="ECO:0000256" key="1">
    <source>
        <dbReference type="ARBA" id="ARBA00007435"/>
    </source>
</evidence>
<dbReference type="Pfam" id="PF01541">
    <property type="entry name" value="GIY-YIG"/>
    <property type="match status" value="1"/>
</dbReference>
<keyword evidence="3" id="KW-0255">Endonuclease</keyword>
<comment type="caution">
    <text evidence="3">The sequence shown here is derived from an EMBL/GenBank/DDBJ whole genome shotgun (WGS) entry which is preliminary data.</text>
</comment>
<proteinExistence type="inferred from homology"/>
<feature type="domain" description="GIY-YIG" evidence="2">
    <location>
        <begin position="1"/>
        <end position="70"/>
    </location>
</feature>
<dbReference type="AlphaFoldDB" id="A0A2A4I791"/>
<protein>
    <submittedName>
        <fullName evidence="3">Endonuclease</fullName>
    </submittedName>
</protein>
<accession>A0A2A4I791</accession>
<dbReference type="PROSITE" id="PS50164">
    <property type="entry name" value="GIY_YIG"/>
    <property type="match status" value="1"/>
</dbReference>
<dbReference type="CDD" id="cd10448">
    <property type="entry name" value="GIY-YIG_unchar_3"/>
    <property type="match status" value="1"/>
</dbReference>
<name>A0A2A4I791_9SPHN</name>
<keyword evidence="3" id="KW-0378">Hydrolase</keyword>
<keyword evidence="4" id="KW-1185">Reference proteome</keyword>
<dbReference type="PANTHER" id="PTHR34477">
    <property type="entry name" value="UPF0213 PROTEIN YHBQ"/>
    <property type="match status" value="1"/>
</dbReference>
<dbReference type="InterPro" id="IPR000305">
    <property type="entry name" value="GIY-YIG_endonuc"/>
</dbReference>
<evidence type="ECO:0000313" key="4">
    <source>
        <dbReference type="Proteomes" id="UP000218323"/>
    </source>
</evidence>
<organism evidence="3 4">
    <name type="scientific">Sphingomonas adhaesiva</name>
    <dbReference type="NCBI Taxonomy" id="28212"/>
    <lineage>
        <taxon>Bacteria</taxon>
        <taxon>Pseudomonadati</taxon>
        <taxon>Pseudomonadota</taxon>
        <taxon>Alphaproteobacteria</taxon>
        <taxon>Sphingomonadales</taxon>
        <taxon>Sphingomonadaceae</taxon>
        <taxon>Sphingomonas</taxon>
    </lineage>
</organism>
<dbReference type="SUPFAM" id="SSF82771">
    <property type="entry name" value="GIY-YIG endonuclease"/>
    <property type="match status" value="1"/>
</dbReference>
<evidence type="ECO:0000259" key="2">
    <source>
        <dbReference type="PROSITE" id="PS50164"/>
    </source>
</evidence>
<dbReference type="EMBL" id="NWVC01000007">
    <property type="protein sequence ID" value="PCG13663.1"/>
    <property type="molecule type" value="Genomic_DNA"/>
</dbReference>
<dbReference type="InterPro" id="IPR035901">
    <property type="entry name" value="GIY-YIG_endonuc_sf"/>
</dbReference>
<reference evidence="3 4" key="1">
    <citation type="submission" date="2017-09" db="EMBL/GenBank/DDBJ databases">
        <title>Sphingomonas adhaesiva DSM 7418, whole genome shotgun sequence.</title>
        <authorList>
            <person name="Feng G."/>
            <person name="Zhu H."/>
        </authorList>
    </citation>
    <scope>NUCLEOTIDE SEQUENCE [LARGE SCALE GENOMIC DNA]</scope>
    <source>
        <strain evidence="3 4">DSM 7418</strain>
    </source>
</reference>
<evidence type="ECO:0000313" key="3">
    <source>
        <dbReference type="EMBL" id="PCG13663.1"/>
    </source>
</evidence>
<dbReference type="PANTHER" id="PTHR34477:SF5">
    <property type="entry name" value="BSL5627 PROTEIN"/>
    <property type="match status" value="1"/>
</dbReference>
<dbReference type="GO" id="GO:0004519">
    <property type="term" value="F:endonuclease activity"/>
    <property type="evidence" value="ECO:0007669"/>
    <property type="project" value="UniProtKB-KW"/>
</dbReference>
<gene>
    <name evidence="3" type="ORF">COA07_13450</name>
</gene>
<comment type="similarity">
    <text evidence="1">Belongs to the UPF0213 family.</text>
</comment>
<keyword evidence="3" id="KW-0540">Nuclease</keyword>
<sequence>MANHRRGQTYLGVTSNLPQRAWQHRNGVIEGHSRDKGCVRLVWYEYFDDLQEACACEYRMKKWKRAWKLRLIEERNPDWRDLFDDVCA</sequence>